<organism evidence="2 3">
    <name type="scientific">Heterodera schachtii</name>
    <name type="common">Sugarbeet cyst nematode worm</name>
    <name type="synonym">Tylenchus schachtii</name>
    <dbReference type="NCBI Taxonomy" id="97005"/>
    <lineage>
        <taxon>Eukaryota</taxon>
        <taxon>Metazoa</taxon>
        <taxon>Ecdysozoa</taxon>
        <taxon>Nematoda</taxon>
        <taxon>Chromadorea</taxon>
        <taxon>Rhabditida</taxon>
        <taxon>Tylenchina</taxon>
        <taxon>Tylenchomorpha</taxon>
        <taxon>Tylenchoidea</taxon>
        <taxon>Heteroderidae</taxon>
        <taxon>Heteroderinae</taxon>
        <taxon>Heterodera</taxon>
    </lineage>
</organism>
<dbReference type="PANTHER" id="PTHR31967:SF20">
    <property type="entry name" value="GROUND-LIKE DOMAIN-CONTAINING PROTEIN"/>
    <property type="match status" value="1"/>
</dbReference>
<reference evidence="2 3" key="1">
    <citation type="submission" date="2024-10" db="EMBL/GenBank/DDBJ databases">
        <authorList>
            <person name="Kim D."/>
        </authorList>
    </citation>
    <scope>NUCLEOTIDE SEQUENCE [LARGE SCALE GENOMIC DNA]</scope>
    <source>
        <strain evidence="2">Taebaek</strain>
    </source>
</reference>
<keyword evidence="3" id="KW-1185">Reference proteome</keyword>
<name>A0ABD2IL25_HETSC</name>
<sequence>MNKLAAVLSIAFFIINHHFFAFIRAQLEEQFKSIGTEKRIGNQLPLRQISDESMRQTINYSAPLKRKREMRGENGGKAEGKAGGEAEGCFRDKRRRRRRRQMSCPCFGCANCGYDRCNEQRAASESVPISIGQPQNAIVPLPLQQISPLTSYKIAPQQLNGLLAENDWYSKHKTPENGPELTHAKAGQFYPLGLTNAASANVDQIQPQHSLAPVSSADEPTINRQHAAIVHRPHSDSGYAKIPQLARKYPLPECYTDESSFMCCNAQLEETIHRAFQHLIDTIHNFHNCNIQKISSTVQSFAEKQFNISFEVVTGLTDYASKSHFYRNYICKVQRDNRYILAYATPRWEIEENGRNTNQHFVI</sequence>
<evidence type="ECO:0000313" key="3">
    <source>
        <dbReference type="Proteomes" id="UP001620645"/>
    </source>
</evidence>
<evidence type="ECO:0000259" key="1">
    <source>
        <dbReference type="Pfam" id="PF04155"/>
    </source>
</evidence>
<dbReference type="Pfam" id="PF04155">
    <property type="entry name" value="Ground-like"/>
    <property type="match status" value="1"/>
</dbReference>
<dbReference type="PANTHER" id="PTHR31967">
    <property type="entry name" value="GROUNDHOG (HEDGEHOG-LIKE FAMILY)-RELATED"/>
    <property type="match status" value="1"/>
</dbReference>
<evidence type="ECO:0000313" key="2">
    <source>
        <dbReference type="EMBL" id="KAL3080782.1"/>
    </source>
</evidence>
<feature type="domain" description="Ground-like" evidence="1">
    <location>
        <begin position="261"/>
        <end position="343"/>
    </location>
</feature>
<protein>
    <recommendedName>
        <fullName evidence="1">Ground-like domain-containing protein</fullName>
    </recommendedName>
</protein>
<dbReference type="InterPro" id="IPR007284">
    <property type="entry name" value="Ground-like_dom"/>
</dbReference>
<gene>
    <name evidence="2" type="ORF">niasHS_014887</name>
</gene>
<proteinExistence type="predicted"/>
<dbReference type="AlphaFoldDB" id="A0ABD2IL25"/>
<comment type="caution">
    <text evidence="2">The sequence shown here is derived from an EMBL/GenBank/DDBJ whole genome shotgun (WGS) entry which is preliminary data.</text>
</comment>
<accession>A0ABD2IL25</accession>
<dbReference type="Proteomes" id="UP001620645">
    <property type="component" value="Unassembled WGS sequence"/>
</dbReference>
<dbReference type="EMBL" id="JBICCN010000286">
    <property type="protein sequence ID" value="KAL3080782.1"/>
    <property type="molecule type" value="Genomic_DNA"/>
</dbReference>